<evidence type="ECO:0000313" key="4">
    <source>
        <dbReference type="EMBL" id="MFD1677828.1"/>
    </source>
</evidence>
<reference evidence="5" key="1">
    <citation type="journal article" date="2019" name="Int. J. Syst. Evol. Microbiol.">
        <title>The Global Catalogue of Microorganisms (GCM) 10K type strain sequencing project: providing services to taxonomists for standard genome sequencing and annotation.</title>
        <authorList>
            <consortium name="The Broad Institute Genomics Platform"/>
            <consortium name="The Broad Institute Genome Sequencing Center for Infectious Disease"/>
            <person name="Wu L."/>
            <person name="Ma J."/>
        </authorList>
    </citation>
    <scope>NUCLEOTIDE SEQUENCE [LARGE SCALE GENOMIC DNA]</scope>
    <source>
        <strain evidence="5">CGMCC 1.12286</strain>
    </source>
</reference>
<dbReference type="GO" id="GO:0016746">
    <property type="term" value="F:acyltransferase activity"/>
    <property type="evidence" value="ECO:0007669"/>
    <property type="project" value="UniProtKB-KW"/>
</dbReference>
<comment type="caution">
    <text evidence="4">The sequence shown here is derived from an EMBL/GenBank/DDBJ whole genome shotgun (WGS) entry which is preliminary data.</text>
</comment>
<dbReference type="InterPro" id="IPR000182">
    <property type="entry name" value="GNAT_dom"/>
</dbReference>
<feature type="domain" description="N-acetyltransferase" evidence="3">
    <location>
        <begin position="168"/>
        <end position="306"/>
    </location>
</feature>
<dbReference type="Proteomes" id="UP001597079">
    <property type="component" value="Unassembled WGS sequence"/>
</dbReference>
<keyword evidence="2 4" id="KW-0012">Acyltransferase</keyword>
<dbReference type="InterPro" id="IPR016181">
    <property type="entry name" value="Acyl_CoA_acyltransferase"/>
</dbReference>
<keyword evidence="5" id="KW-1185">Reference proteome</keyword>
<dbReference type="EC" id="2.3.1.-" evidence="4"/>
<feature type="domain" description="N-acetyltransferase" evidence="3">
    <location>
        <begin position="8"/>
        <end position="163"/>
    </location>
</feature>
<sequence length="306" mass="34482">MTLTVHDVSIRHYTEADIDSIVAMINGDPFHLKNEVTVQAFKHGLDEPGERIRDNTFVVEREHAIVGYFSLCFVEANTRINVYCYGTVDRSWRRRGIGTAIFAFIFDHLKAIAQQEARTIRFIHRADTRIAGETTLGTNFGMQEKNIMEVRCRRDIELSQAYNLPPGYKFRPPVLADANDWADVYNDAFDGHKQAESVIHEFKGTDFSPNLYILCNDKAGQAVGLLCATQSGTQARIASIAVRRDAQGLGIGKALLSEIINRLHGVGVRDIRLSVDSQKTAAKSLYSKFGFQEEYQRINYVTTFLP</sequence>
<gene>
    <name evidence="4" type="ORF">ACFSB2_24500</name>
</gene>
<dbReference type="PANTHER" id="PTHR43877">
    <property type="entry name" value="AMINOALKYLPHOSPHONATE N-ACETYLTRANSFERASE-RELATED-RELATED"/>
    <property type="match status" value="1"/>
</dbReference>
<dbReference type="InterPro" id="IPR050832">
    <property type="entry name" value="Bact_Acetyltransf"/>
</dbReference>
<dbReference type="SUPFAM" id="SSF55729">
    <property type="entry name" value="Acyl-CoA N-acyltransferases (Nat)"/>
    <property type="match status" value="2"/>
</dbReference>
<dbReference type="CDD" id="cd04301">
    <property type="entry name" value="NAT_SF"/>
    <property type="match status" value="2"/>
</dbReference>
<dbReference type="RefSeq" id="WP_377945745.1">
    <property type="nucleotide sequence ID" value="NZ_JBHUCX010000099.1"/>
</dbReference>
<evidence type="ECO:0000256" key="2">
    <source>
        <dbReference type="ARBA" id="ARBA00023315"/>
    </source>
</evidence>
<accession>A0ABW4JRM2</accession>
<protein>
    <submittedName>
        <fullName evidence="4">GNAT family N-acetyltransferase</fullName>
        <ecNumber evidence="4">2.3.1.-</ecNumber>
    </submittedName>
</protein>
<dbReference type="PANTHER" id="PTHR43877:SF2">
    <property type="entry name" value="AMINOALKYLPHOSPHONATE N-ACETYLTRANSFERASE-RELATED"/>
    <property type="match status" value="1"/>
</dbReference>
<keyword evidence="1 4" id="KW-0808">Transferase</keyword>
<proteinExistence type="predicted"/>
<evidence type="ECO:0000313" key="5">
    <source>
        <dbReference type="Proteomes" id="UP001597079"/>
    </source>
</evidence>
<evidence type="ECO:0000259" key="3">
    <source>
        <dbReference type="PROSITE" id="PS51186"/>
    </source>
</evidence>
<dbReference type="Pfam" id="PF00583">
    <property type="entry name" value="Acetyltransf_1"/>
    <property type="match status" value="1"/>
</dbReference>
<name>A0ABW4JRM2_9BACL</name>
<evidence type="ECO:0000256" key="1">
    <source>
        <dbReference type="ARBA" id="ARBA00022679"/>
    </source>
</evidence>
<dbReference type="Gene3D" id="3.40.630.30">
    <property type="match status" value="1"/>
</dbReference>
<dbReference type="PROSITE" id="PS51186">
    <property type="entry name" value="GNAT"/>
    <property type="match status" value="2"/>
</dbReference>
<organism evidence="4 5">
    <name type="scientific">Alicyclobacillus fodiniaquatilis</name>
    <dbReference type="NCBI Taxonomy" id="1661150"/>
    <lineage>
        <taxon>Bacteria</taxon>
        <taxon>Bacillati</taxon>
        <taxon>Bacillota</taxon>
        <taxon>Bacilli</taxon>
        <taxon>Bacillales</taxon>
        <taxon>Alicyclobacillaceae</taxon>
        <taxon>Alicyclobacillus</taxon>
    </lineage>
</organism>
<dbReference type="EMBL" id="JBHUCX010000099">
    <property type="protein sequence ID" value="MFD1677828.1"/>
    <property type="molecule type" value="Genomic_DNA"/>
</dbReference>
<dbReference type="Pfam" id="PF13508">
    <property type="entry name" value="Acetyltransf_7"/>
    <property type="match status" value="1"/>
</dbReference>